<name>A0A370V2Y4_9ESCH</name>
<feature type="transmembrane region" description="Helical" evidence="6">
    <location>
        <begin position="227"/>
        <end position="248"/>
    </location>
</feature>
<evidence type="ECO:0000256" key="5">
    <source>
        <dbReference type="ARBA" id="ARBA00023136"/>
    </source>
</evidence>
<comment type="caution">
    <text evidence="9">The sequence shown here is derived from an EMBL/GenBank/DDBJ whole genome shotgun (WGS) entry which is preliminary data.</text>
</comment>
<dbReference type="GO" id="GO:0006825">
    <property type="term" value="P:copper ion transport"/>
    <property type="evidence" value="ECO:0007669"/>
    <property type="project" value="InterPro"/>
</dbReference>
<dbReference type="EMBL" id="QONO01000195">
    <property type="protein sequence ID" value="RDR23280.1"/>
    <property type="molecule type" value="Genomic_DNA"/>
</dbReference>
<keyword evidence="5 6" id="KW-0472">Membrane</keyword>
<reference evidence="9 10" key="1">
    <citation type="submission" date="2018-06" db="EMBL/GenBank/DDBJ databases">
        <title>Recombination Drives Gene Content and Phenotype Evolution in Wild Type E. coli Strains.</title>
        <authorList>
            <person name="Field C.M."/>
            <person name="Silander O.K."/>
            <person name="Van Nimwegen E."/>
        </authorList>
    </citation>
    <scope>NUCLEOTIDE SEQUENCE [LARGE SCALE GENOMIC DNA]</scope>
    <source>
        <strain evidence="9 10">SC344</strain>
    </source>
</reference>
<feature type="transmembrane region" description="Helical" evidence="6">
    <location>
        <begin position="158"/>
        <end position="175"/>
    </location>
</feature>
<dbReference type="NCBIfam" id="NF033808">
    <property type="entry name" value="copper_CopD"/>
    <property type="match status" value="1"/>
</dbReference>
<evidence type="ECO:0000259" key="7">
    <source>
        <dbReference type="Pfam" id="PF05425"/>
    </source>
</evidence>
<feature type="transmembrane region" description="Helical" evidence="6">
    <location>
        <begin position="196"/>
        <end position="215"/>
    </location>
</feature>
<comment type="subcellular location">
    <subcellularLocation>
        <location evidence="6">Cell inner membrane</location>
        <topology evidence="6">Multi-pass membrane protein</topology>
    </subcellularLocation>
    <subcellularLocation>
        <location evidence="1">Cell membrane</location>
        <topology evidence="1">Multi-pass membrane protein</topology>
    </subcellularLocation>
</comment>
<evidence type="ECO:0000256" key="2">
    <source>
        <dbReference type="ARBA" id="ARBA00022475"/>
    </source>
</evidence>
<dbReference type="PANTHER" id="PTHR34820">
    <property type="entry name" value="INNER MEMBRANE PROTEIN YEBZ"/>
    <property type="match status" value="1"/>
</dbReference>
<dbReference type="GeneID" id="86946124"/>
<keyword evidence="6" id="KW-0186">Copper</keyword>
<dbReference type="GO" id="GO:0005886">
    <property type="term" value="C:plasma membrane"/>
    <property type="evidence" value="ECO:0007669"/>
    <property type="project" value="UniProtKB-SubCell"/>
</dbReference>
<dbReference type="Proteomes" id="UP000254454">
    <property type="component" value="Unassembled WGS sequence"/>
</dbReference>
<feature type="transmembrane region" description="Helical" evidence="6">
    <location>
        <begin position="269"/>
        <end position="287"/>
    </location>
</feature>
<feature type="transmembrane region" description="Helical" evidence="6">
    <location>
        <begin position="118"/>
        <end position="138"/>
    </location>
</feature>
<gene>
    <name evidence="9" type="primary">yebZ</name>
    <name evidence="8" type="synonym">copD</name>
    <name evidence="9" type="ORF">C4A13_01100</name>
    <name evidence="8" type="ORF">KJE03_05085</name>
</gene>
<dbReference type="Proteomes" id="UP001235723">
    <property type="component" value="Unassembled WGS sequence"/>
</dbReference>
<dbReference type="InterPro" id="IPR032694">
    <property type="entry name" value="CopC/D"/>
</dbReference>
<proteinExistence type="inferred from homology"/>
<dbReference type="InterPro" id="IPR047689">
    <property type="entry name" value="CopD"/>
</dbReference>
<comment type="function">
    <text evidence="6">Involved in copper resistance.</text>
</comment>
<dbReference type="InterPro" id="IPR008457">
    <property type="entry name" value="Cu-R_CopD_dom"/>
</dbReference>
<dbReference type="Pfam" id="PF05425">
    <property type="entry name" value="CopD"/>
    <property type="match status" value="1"/>
</dbReference>
<evidence type="ECO:0000256" key="6">
    <source>
        <dbReference type="RuleBase" id="RU369037"/>
    </source>
</evidence>
<evidence type="ECO:0000256" key="4">
    <source>
        <dbReference type="ARBA" id="ARBA00022989"/>
    </source>
</evidence>
<evidence type="ECO:0000313" key="9">
    <source>
        <dbReference type="EMBL" id="RDR23280.1"/>
    </source>
</evidence>
<dbReference type="AlphaFoldDB" id="A0A370V2Y4"/>
<dbReference type="RefSeq" id="WP_061090867.1">
    <property type="nucleotide sequence ID" value="NZ_CP072689.1"/>
</dbReference>
<evidence type="ECO:0000313" key="10">
    <source>
        <dbReference type="Proteomes" id="UP000254454"/>
    </source>
</evidence>
<dbReference type="EMBL" id="JAHCRT010000002">
    <property type="protein sequence ID" value="MDQ9292862.1"/>
    <property type="molecule type" value="Genomic_DNA"/>
</dbReference>
<sequence length="290" mass="32253">MLAFTWVALRFIHFISLMLVFGFAMYGAWLAPVTIRRLLTKRFLRIQQHAAVWSLSSAAAMFAVQGGLMGAGWPDVVSLNIWLSVLQTQFGGVWIWQIVLALVTLTVALMQPRNMPRLLFMLTTAQFILMAGVGHATLNEGLTAKIHQTNHAVHLSCAAAWFGGLLPVVWCMQLVKGRWRREAIHALMRFSRCGHFAVIGVLGSGVLNTLLITGFSPTLATYWGQLLLLKVILVMVMVAIALANRYVLVPRMGQDEDRAAPWFVWMTKLEWAIGAVVLVIISLLATLEPF</sequence>
<keyword evidence="11" id="KW-1185">Reference proteome</keyword>
<keyword evidence="6" id="KW-0997">Cell inner membrane</keyword>
<keyword evidence="3 6" id="KW-0812">Transmembrane</keyword>
<feature type="domain" description="Copper resistance protein D" evidence="7">
    <location>
        <begin position="185"/>
        <end position="284"/>
    </location>
</feature>
<evidence type="ECO:0000256" key="1">
    <source>
        <dbReference type="ARBA" id="ARBA00004651"/>
    </source>
</evidence>
<protein>
    <recommendedName>
        <fullName evidence="6">Copper resistance protein D</fullName>
    </recommendedName>
</protein>
<evidence type="ECO:0000256" key="3">
    <source>
        <dbReference type="ARBA" id="ARBA00022692"/>
    </source>
</evidence>
<accession>A0A370V2Y4</accession>
<feature type="transmembrane region" description="Helical" evidence="6">
    <location>
        <begin position="93"/>
        <end position="111"/>
    </location>
</feature>
<keyword evidence="4 6" id="KW-1133">Transmembrane helix</keyword>
<reference evidence="8 11" key="2">
    <citation type="submission" date="2021-05" db="EMBL/GenBank/DDBJ databases">
        <title>Genome sequence of E. marmotae isolates.</title>
        <authorList>
            <person name="Binsker U."/>
            <person name="Hammerl J.A."/>
        </authorList>
    </citation>
    <scope>NUCLEOTIDE SEQUENCE [LARGE SCALE GENOMIC DNA]</scope>
    <source>
        <strain evidence="8 11">21-MO00586</strain>
    </source>
</reference>
<keyword evidence="2 6" id="KW-1003">Cell membrane</keyword>
<evidence type="ECO:0000313" key="8">
    <source>
        <dbReference type="EMBL" id="MDQ9292862.1"/>
    </source>
</evidence>
<feature type="transmembrane region" description="Helical" evidence="6">
    <location>
        <begin position="6"/>
        <end position="29"/>
    </location>
</feature>
<organism evidence="9 10">
    <name type="scientific">Escherichia marmotae</name>
    <dbReference type="NCBI Taxonomy" id="1499973"/>
    <lineage>
        <taxon>Bacteria</taxon>
        <taxon>Pseudomonadati</taxon>
        <taxon>Pseudomonadota</taxon>
        <taxon>Gammaproteobacteria</taxon>
        <taxon>Enterobacterales</taxon>
        <taxon>Enterobacteriaceae</taxon>
        <taxon>Escherichia</taxon>
    </lineage>
</organism>
<dbReference type="GO" id="GO:0046688">
    <property type="term" value="P:response to copper ion"/>
    <property type="evidence" value="ECO:0007669"/>
    <property type="project" value="UniProtKB-UniRule"/>
</dbReference>
<feature type="transmembrane region" description="Helical" evidence="6">
    <location>
        <begin position="50"/>
        <end position="73"/>
    </location>
</feature>
<evidence type="ECO:0000313" key="11">
    <source>
        <dbReference type="Proteomes" id="UP001235723"/>
    </source>
</evidence>
<dbReference type="PANTHER" id="PTHR34820:SF4">
    <property type="entry name" value="INNER MEMBRANE PROTEIN YEBZ"/>
    <property type="match status" value="1"/>
</dbReference>
<comment type="similarity">
    <text evidence="6">Belongs to the CopD family.</text>
</comment>